<evidence type="ECO:0000256" key="14">
    <source>
        <dbReference type="ARBA" id="ARBA00038000"/>
    </source>
</evidence>
<dbReference type="PROSITE" id="PS50893">
    <property type="entry name" value="ABC_TRANSPORTER_2"/>
    <property type="match status" value="1"/>
</dbReference>
<keyword evidence="11" id="KW-0267">Excision nuclease</keyword>
<name>A0A5C1ARU6_9BACT</name>
<sequence length="963" mass="105418">MRTTIQIHGARENNLRNVDVEIPRDKLVVVTGVSGSGKSSLAFDTLYAEGQRRLLASMSTFAKRFVGQLKKPDVDFVNGLSPVVSIDQKTVGSNPRSTVGTMTDISDYLRMLFATMGTSHCPLCREALAIRTPHQMMEHLLSLPRGTEVEVRAPVYKIHGEDYEYLFEQIRVNGYRRARIDGKPRDLGDHIELDEDEVHTVEAVVDSFVIGPGIEQQVVTSLEHGLKLGDGLLGFHIVKPKSPGREHQKFYDGFGCAKHRLVAGEMQAFQFTFNDPAGACPTCAGLGTAMRVHPALLVPDPKRSINEGAFVSAAVGNSPDSWGGRQLYSLAVHYGFSLDTPFQDLAEKHVQILLHGTGGELFEVAIPPKAKIGHQHAGKKMKYAGIVNHLEHHYRQYRKQGTSNAGMDEYLKKVMVEYDCPECGGARLKRARRLVTIGDRNLYEVGEMHLADLIDYLGVIEPTPKQRAIADTIVREVATRLELLVAIGLDYLSLNRRSATLSGGESQRIRLSSQIGSGLMGMLYVLDEPSIGLHPKDNVKMIETLERLRDLGNTVIVVEHDEDTIRAADHIVEIGPGPGVHGGKVVAEGSLKKLLKDDNSLTGQYLSGKKTIDVPRKRRPATGKSILIRGARQNNLKNLRVEIPLEQFVCITGASGSGKSSLIHGILQKRLYSLLHDSRVLAGDHDEFTGSEHVSDVIDIDQSPIGRSSRSNPATYIGFYDAIRTLFAETDAAKKCGFTASTFSFNVKGGRCEECTGEGTITTQLSFMPDVEVVCPTCKGARYNQETLEVKYQDKNIAEVLDLSVEDGVEFFANQPTIARKIAVLNELGLGYLKLGHPSTILSGGEAQRVKLAGELGKLKRGKHNVYILDEPTTGLHFADIGRLLESLNRLVDNGHSVVVIEHNLDVIKTADYVIDLGPEGGHKGGHLIACGTPEEVAACKASHTGKFLAELLDKKRRRSAGA</sequence>
<dbReference type="InterPro" id="IPR041552">
    <property type="entry name" value="UvrA_DNA-bd"/>
</dbReference>
<dbReference type="PROSITE" id="PS00211">
    <property type="entry name" value="ABC_TRANSPORTER_1"/>
    <property type="match status" value="2"/>
</dbReference>
<dbReference type="SMART" id="SM00382">
    <property type="entry name" value="AAA"/>
    <property type="match status" value="1"/>
</dbReference>
<evidence type="ECO:0000256" key="7">
    <source>
        <dbReference type="ARBA" id="ARBA00022769"/>
    </source>
</evidence>
<evidence type="ECO:0000256" key="9">
    <source>
        <dbReference type="ARBA" id="ARBA00022833"/>
    </source>
</evidence>
<dbReference type="GO" id="GO:0016887">
    <property type="term" value="F:ATP hydrolysis activity"/>
    <property type="evidence" value="ECO:0007669"/>
    <property type="project" value="InterPro"/>
</dbReference>
<dbReference type="AlphaFoldDB" id="A0A5C1ARU6"/>
<dbReference type="InterPro" id="IPR041102">
    <property type="entry name" value="UvrA_inter"/>
</dbReference>
<evidence type="ECO:0000256" key="10">
    <source>
        <dbReference type="ARBA" id="ARBA00022840"/>
    </source>
</evidence>
<evidence type="ECO:0000313" key="18">
    <source>
        <dbReference type="EMBL" id="QEL20813.1"/>
    </source>
</evidence>
<evidence type="ECO:0000256" key="2">
    <source>
        <dbReference type="ARBA" id="ARBA00022490"/>
    </source>
</evidence>
<evidence type="ECO:0000256" key="16">
    <source>
        <dbReference type="ARBA" id="ARBA00042156"/>
    </source>
</evidence>
<dbReference type="SUPFAM" id="SSF52540">
    <property type="entry name" value="P-loop containing nucleoside triphosphate hydrolases"/>
    <property type="match status" value="2"/>
</dbReference>
<dbReference type="GO" id="GO:0005524">
    <property type="term" value="F:ATP binding"/>
    <property type="evidence" value="ECO:0007669"/>
    <property type="project" value="UniProtKB-KW"/>
</dbReference>
<dbReference type="RefSeq" id="WP_149115068.1">
    <property type="nucleotide sequence ID" value="NZ_CP042425.1"/>
</dbReference>
<dbReference type="PANTHER" id="PTHR43152:SF3">
    <property type="entry name" value="UVRABC SYSTEM PROTEIN A"/>
    <property type="match status" value="1"/>
</dbReference>
<dbReference type="GO" id="GO:0005737">
    <property type="term" value="C:cytoplasm"/>
    <property type="evidence" value="ECO:0007669"/>
    <property type="project" value="UniProtKB-SubCell"/>
</dbReference>
<comment type="subcellular location">
    <subcellularLocation>
        <location evidence="1">Cytoplasm</location>
    </subcellularLocation>
</comment>
<keyword evidence="8" id="KW-0863">Zinc-finger</keyword>
<evidence type="ECO:0000256" key="12">
    <source>
        <dbReference type="ARBA" id="ARBA00023125"/>
    </source>
</evidence>
<dbReference type="Gene3D" id="1.20.1580.10">
    <property type="entry name" value="ABC transporter ATPase like domain"/>
    <property type="match status" value="2"/>
</dbReference>
<evidence type="ECO:0000256" key="1">
    <source>
        <dbReference type="ARBA" id="ARBA00004496"/>
    </source>
</evidence>
<comment type="similarity">
    <text evidence="14">Belongs to the ABC transporter superfamily. UvrA family.</text>
</comment>
<dbReference type="FunFam" id="3.40.50.300:FF:000272">
    <property type="entry name" value="UvrABC system protein A"/>
    <property type="match status" value="1"/>
</dbReference>
<accession>A0A5C1ARU6</accession>
<evidence type="ECO:0000259" key="17">
    <source>
        <dbReference type="PROSITE" id="PS50893"/>
    </source>
</evidence>
<organism evidence="18 19">
    <name type="scientific">Limnoglobus roseus</name>
    <dbReference type="NCBI Taxonomy" id="2598579"/>
    <lineage>
        <taxon>Bacteria</taxon>
        <taxon>Pseudomonadati</taxon>
        <taxon>Planctomycetota</taxon>
        <taxon>Planctomycetia</taxon>
        <taxon>Gemmatales</taxon>
        <taxon>Gemmataceae</taxon>
        <taxon>Limnoglobus</taxon>
    </lineage>
</organism>
<dbReference type="GO" id="GO:0003677">
    <property type="term" value="F:DNA binding"/>
    <property type="evidence" value="ECO:0007669"/>
    <property type="project" value="UniProtKB-KW"/>
</dbReference>
<evidence type="ECO:0000256" key="5">
    <source>
        <dbReference type="ARBA" id="ARBA00022741"/>
    </source>
</evidence>
<dbReference type="InterPro" id="IPR003439">
    <property type="entry name" value="ABC_transporter-like_ATP-bd"/>
</dbReference>
<dbReference type="NCBIfam" id="TIGR00630">
    <property type="entry name" value="uvra"/>
    <property type="match status" value="1"/>
</dbReference>
<dbReference type="GO" id="GO:0009380">
    <property type="term" value="C:excinuclease repair complex"/>
    <property type="evidence" value="ECO:0007669"/>
    <property type="project" value="InterPro"/>
</dbReference>
<dbReference type="Pfam" id="PF17755">
    <property type="entry name" value="UvrA_DNA-bind"/>
    <property type="match status" value="1"/>
</dbReference>
<keyword evidence="2" id="KW-0963">Cytoplasm</keyword>
<keyword evidence="5" id="KW-0547">Nucleotide-binding</keyword>
<keyword evidence="10" id="KW-0067">ATP-binding</keyword>
<gene>
    <name evidence="18" type="ORF">PX52LOC_07932</name>
</gene>
<dbReference type="CDD" id="cd03271">
    <property type="entry name" value="ABC_UvrA_II"/>
    <property type="match status" value="1"/>
</dbReference>
<dbReference type="Pfam" id="PF17760">
    <property type="entry name" value="UvrA_inter"/>
    <property type="match status" value="1"/>
</dbReference>
<keyword evidence="19" id="KW-1185">Reference proteome</keyword>
<dbReference type="GO" id="GO:0008270">
    <property type="term" value="F:zinc ion binding"/>
    <property type="evidence" value="ECO:0007669"/>
    <property type="project" value="UniProtKB-KW"/>
</dbReference>
<evidence type="ECO:0000256" key="8">
    <source>
        <dbReference type="ARBA" id="ARBA00022771"/>
    </source>
</evidence>
<evidence type="ECO:0000256" key="11">
    <source>
        <dbReference type="ARBA" id="ARBA00022881"/>
    </source>
</evidence>
<evidence type="ECO:0000256" key="4">
    <source>
        <dbReference type="ARBA" id="ARBA00022737"/>
    </source>
</evidence>
<evidence type="ECO:0000313" key="19">
    <source>
        <dbReference type="Proteomes" id="UP000324974"/>
    </source>
</evidence>
<dbReference type="InterPro" id="IPR013815">
    <property type="entry name" value="ATP_grasp_subdomain_1"/>
</dbReference>
<dbReference type="OrthoDB" id="9809851at2"/>
<dbReference type="InterPro" id="IPR004602">
    <property type="entry name" value="UvrA"/>
</dbReference>
<dbReference type="GO" id="GO:0004518">
    <property type="term" value="F:nuclease activity"/>
    <property type="evidence" value="ECO:0007669"/>
    <property type="project" value="UniProtKB-KW"/>
</dbReference>
<protein>
    <recommendedName>
        <fullName evidence="15">UvrABC system protein A</fullName>
    </recommendedName>
    <alternativeName>
        <fullName evidence="16">Excinuclease ABC subunit A</fullName>
    </alternativeName>
</protein>
<dbReference type="EMBL" id="CP042425">
    <property type="protein sequence ID" value="QEL20813.1"/>
    <property type="molecule type" value="Genomic_DNA"/>
</dbReference>
<dbReference type="Gene3D" id="3.40.50.300">
    <property type="entry name" value="P-loop containing nucleotide triphosphate hydrolases"/>
    <property type="match status" value="2"/>
</dbReference>
<reference evidence="19" key="1">
    <citation type="submission" date="2019-08" db="EMBL/GenBank/DDBJ databases">
        <title>Limnoglobus roseus gen. nov., sp. nov., a novel freshwater planctomycete with a giant genome from the family Gemmataceae.</title>
        <authorList>
            <person name="Kulichevskaya I.S."/>
            <person name="Naumoff D.G."/>
            <person name="Miroshnikov K."/>
            <person name="Ivanova A."/>
            <person name="Philippov D.A."/>
            <person name="Hakobyan A."/>
            <person name="Rijpstra I.C."/>
            <person name="Sinninghe Damste J.S."/>
            <person name="Liesack W."/>
            <person name="Dedysh S.N."/>
        </authorList>
    </citation>
    <scope>NUCLEOTIDE SEQUENCE [LARGE SCALE GENOMIC DNA]</scope>
    <source>
        <strain evidence="19">PX52</strain>
    </source>
</reference>
<keyword evidence="13" id="KW-0234">DNA repair</keyword>
<dbReference type="InterPro" id="IPR003593">
    <property type="entry name" value="AAA+_ATPase"/>
</dbReference>
<dbReference type="Proteomes" id="UP000324974">
    <property type="component" value="Chromosome"/>
</dbReference>
<keyword evidence="12" id="KW-0238">DNA-binding</keyword>
<keyword evidence="9" id="KW-0862">Zinc</keyword>
<dbReference type="NCBIfam" id="NF001503">
    <property type="entry name" value="PRK00349.1"/>
    <property type="match status" value="1"/>
</dbReference>
<dbReference type="PANTHER" id="PTHR43152">
    <property type="entry name" value="UVRABC SYSTEM PROTEIN A"/>
    <property type="match status" value="1"/>
</dbReference>
<evidence type="ECO:0000256" key="3">
    <source>
        <dbReference type="ARBA" id="ARBA00022723"/>
    </source>
</evidence>
<dbReference type="GO" id="GO:0006289">
    <property type="term" value="P:nucleotide-excision repair"/>
    <property type="evidence" value="ECO:0007669"/>
    <property type="project" value="InterPro"/>
</dbReference>
<evidence type="ECO:0000256" key="6">
    <source>
        <dbReference type="ARBA" id="ARBA00022763"/>
    </source>
</evidence>
<proteinExistence type="inferred from homology"/>
<keyword evidence="6" id="KW-0227">DNA damage</keyword>
<keyword evidence="7" id="KW-0228">DNA excision</keyword>
<evidence type="ECO:0000256" key="13">
    <source>
        <dbReference type="ARBA" id="ARBA00023204"/>
    </source>
</evidence>
<dbReference type="InterPro" id="IPR017871">
    <property type="entry name" value="ABC_transporter-like_CS"/>
</dbReference>
<dbReference type="InterPro" id="IPR027417">
    <property type="entry name" value="P-loop_NTPase"/>
</dbReference>
<evidence type="ECO:0000256" key="15">
    <source>
        <dbReference type="ARBA" id="ARBA00039316"/>
    </source>
</evidence>
<dbReference type="Gene3D" id="3.30.1490.20">
    <property type="entry name" value="ATP-grasp fold, A domain"/>
    <property type="match status" value="1"/>
</dbReference>
<keyword evidence="3" id="KW-0479">Metal-binding</keyword>
<keyword evidence="4" id="KW-0677">Repeat</keyword>
<dbReference type="KEGG" id="lrs:PX52LOC_07932"/>
<feature type="domain" description="ABC transporter" evidence="17">
    <location>
        <begin position="609"/>
        <end position="950"/>
    </location>
</feature>
<dbReference type="Gene3D" id="1.10.8.280">
    <property type="entry name" value="ABC transporter ATPase domain-like"/>
    <property type="match status" value="1"/>
</dbReference>